<evidence type="ECO:0000313" key="2">
    <source>
        <dbReference type="EMBL" id="AKA70866.1"/>
    </source>
</evidence>
<dbReference type="KEGG" id="csq:CSCA_3741"/>
<feature type="compositionally biased region" description="Acidic residues" evidence="1">
    <location>
        <begin position="21"/>
        <end position="90"/>
    </location>
</feature>
<gene>
    <name evidence="2" type="ORF">CSCA_3741</name>
</gene>
<proteinExistence type="predicted"/>
<dbReference type="EMBL" id="CP009933">
    <property type="protein sequence ID" value="AKA70866.1"/>
    <property type="molecule type" value="Genomic_DNA"/>
</dbReference>
<dbReference type="HOGENOM" id="CLU_1265137_0_0_9"/>
<dbReference type="AlphaFoldDB" id="A0A0E3GRT2"/>
<dbReference type="STRING" id="1548.CSCA_3741"/>
<evidence type="ECO:0000313" key="3">
    <source>
        <dbReference type="Proteomes" id="UP000033115"/>
    </source>
</evidence>
<accession>A0A0E3GRT2</accession>
<feature type="region of interest" description="Disordered" evidence="1">
    <location>
        <begin position="1"/>
        <end position="97"/>
    </location>
</feature>
<organism evidence="2 3">
    <name type="scientific">Clostridium scatologenes</name>
    <dbReference type="NCBI Taxonomy" id="1548"/>
    <lineage>
        <taxon>Bacteria</taxon>
        <taxon>Bacillati</taxon>
        <taxon>Bacillota</taxon>
        <taxon>Clostridia</taxon>
        <taxon>Eubacteriales</taxon>
        <taxon>Clostridiaceae</taxon>
        <taxon>Clostridium</taxon>
    </lineage>
</organism>
<feature type="compositionally biased region" description="Basic and acidic residues" evidence="1">
    <location>
        <begin position="8"/>
        <end position="20"/>
    </location>
</feature>
<evidence type="ECO:0000256" key="1">
    <source>
        <dbReference type="SAM" id="MobiDB-lite"/>
    </source>
</evidence>
<name>A0A0E3GRT2_CLOSL</name>
<reference evidence="2 3" key="1">
    <citation type="journal article" date="2015" name="J. Biotechnol.">
        <title>Complete genome sequence of a malodorant-producing acetogen, Clostridium scatologenes ATCC 25775(T).</title>
        <authorList>
            <person name="Zhu Z."/>
            <person name="Guo T."/>
            <person name="Zheng H."/>
            <person name="Song T."/>
            <person name="Ouyang P."/>
            <person name="Xie J."/>
        </authorList>
    </citation>
    <scope>NUCLEOTIDE SEQUENCE [LARGE SCALE GENOMIC DNA]</scope>
    <source>
        <strain evidence="2 3">ATCC 25775</strain>
    </source>
</reference>
<dbReference type="Proteomes" id="UP000033115">
    <property type="component" value="Chromosome"/>
</dbReference>
<sequence length="218" mass="25052">MLKKPNRKITEMDTTKKFSVEEDVEEVEEVIEDTEAEDMEDEIDDAEDSEETEEAEDYSDDESDEDLEEEAEEDDEEEEIEDEETDEMDDLYTVKKEKRKSKLEEGEYIGLLTEVSAERKLTGKYGKPWVNIGLKFKIKNPDTGEHVEVTFNANKSLDSKSRLYPIVKGILGAEPGDNFNLKELEGKKAKVSIEHSTDSEGNVWDNIVAVRKYIPKKK</sequence>
<keyword evidence="3" id="KW-1185">Reference proteome</keyword>
<dbReference type="RefSeq" id="WP_029159049.1">
    <property type="nucleotide sequence ID" value="NZ_CP009933.1"/>
</dbReference>
<protein>
    <submittedName>
        <fullName evidence="2">Uncharacterized protein</fullName>
    </submittedName>
</protein>